<organism evidence="1 2">
    <name type="scientific">Euzebya pacifica</name>
    <dbReference type="NCBI Taxonomy" id="1608957"/>
    <lineage>
        <taxon>Bacteria</taxon>
        <taxon>Bacillati</taxon>
        <taxon>Actinomycetota</taxon>
        <taxon>Nitriliruptoria</taxon>
        <taxon>Euzebyales</taxon>
    </lineage>
</organism>
<dbReference type="AlphaFoldDB" id="A0A346XSS6"/>
<accession>A0A346XSS6</accession>
<evidence type="ECO:0008006" key="3">
    <source>
        <dbReference type="Google" id="ProtNLM"/>
    </source>
</evidence>
<dbReference type="OrthoDB" id="9802553at2"/>
<proteinExistence type="predicted"/>
<sequence>MQIGNGTFGVRSAAGYQFTRRTPQSAGPSNETLRTQLRRVDDEIGDLRAVLRKTRARGARASSATIRGTNPVMQATGDGAVLRSRVEVNTEATQLSTRTPQWSASGGRDVTVQGLWTGTNDEVLTFTVTSNDGRSIDVTDANGDRVDTFKLHPDSTRTREMKVLKGDLYLEFAGGVELQEGDTFTLEAFASRDGAIDPDDPFDGVGLASSRFEEGTVIRDGQFLLNGVAVAVNASDSLNDVLARIEATVAGVTASYDAETERVSITTIEGGSDKNLEISDDTSGLIAALKLDELGQANGTDGSVDAPMATIPQFQSVTAGRISVNGVDIDLDPATDSVADIISLIDALEDVNAHIEDGGGVVITGRAGEDLTLLDGGTGFFAALGVQTGLHAGRAGEGRRLSDLAARKIAAEVSQLREALDALLDNEGLIGNVADMRTRLGVAVEVALREADGVGDFASLTAFDDFDEDKVRSRSRVTRELRHAYTDVRTLMLGETPRGGGLLDQLADIVDDGLSAANGFDTLV</sequence>
<evidence type="ECO:0000313" key="2">
    <source>
        <dbReference type="Proteomes" id="UP000264006"/>
    </source>
</evidence>
<dbReference type="Proteomes" id="UP000264006">
    <property type="component" value="Chromosome"/>
</dbReference>
<reference evidence="1 2" key="1">
    <citation type="submission" date="2018-09" db="EMBL/GenBank/DDBJ databases">
        <title>Complete genome sequence of Euzebya sp. DY32-46 isolated from seawater of Pacific Ocean.</title>
        <authorList>
            <person name="Xu L."/>
            <person name="Wu Y.-H."/>
            <person name="Xu X.-W."/>
        </authorList>
    </citation>
    <scope>NUCLEOTIDE SEQUENCE [LARGE SCALE GENOMIC DNA]</scope>
    <source>
        <strain evidence="1 2">DY32-46</strain>
    </source>
</reference>
<protein>
    <recommendedName>
        <fullName evidence="3">Flagellar hook-associated protein 2</fullName>
    </recommendedName>
</protein>
<dbReference type="KEGG" id="euz:DVS28_a0567"/>
<name>A0A346XSS6_9ACTN</name>
<evidence type="ECO:0000313" key="1">
    <source>
        <dbReference type="EMBL" id="AXV05273.1"/>
    </source>
</evidence>
<keyword evidence="2" id="KW-1185">Reference proteome</keyword>
<dbReference type="EMBL" id="CP031165">
    <property type="protein sequence ID" value="AXV05273.1"/>
    <property type="molecule type" value="Genomic_DNA"/>
</dbReference>
<dbReference type="RefSeq" id="WP_114590102.1">
    <property type="nucleotide sequence ID" value="NZ_CP031165.1"/>
</dbReference>
<gene>
    <name evidence="1" type="ORF">DVS28_a0567</name>
</gene>